<feature type="region of interest" description="Disordered" evidence="6">
    <location>
        <begin position="357"/>
        <end position="410"/>
    </location>
</feature>
<evidence type="ECO:0000256" key="2">
    <source>
        <dbReference type="ARBA" id="ARBA00009773"/>
    </source>
</evidence>
<sequence>MNTEFTLTQKRALAVATVIALLFGAYFLRTYFMLIVVAAVVAYLFSPLYDRLRKRMGTGLSATITLLTVFACVIVPVVLIGALAVVQITEMVRGVAAWVERTDLSTLGDRTLKFVNELLARVPFTDVTVTPEMIRNAMTTVAQNVGQWLLHLLQGAAGGVVGGITAAILFLYVFISLLTNKEAVQRLIRQLNPLGEEVTDLYLAKMGAMVGGTVRGQFIIAVCQGVSGAISIYIAGFHDGFFIFAIILSALSVIPLGSGIVTIPFGIGMMLFGNIFGGVFVILFHIIVVTNIDNFLRPILVPRAARLDSALMLLSVFAGIGMFGAFGIVIGPVLMIVIVTTISVYLAVYKGVPLEPSDDPDDEESMNARKKKGWLQRLTRRARRSEPAAPEPDADASKDDEAAEAKPDAP</sequence>
<comment type="similarity">
    <text evidence="2">Belongs to the autoinducer-2 exporter (AI-2E) (TC 2.A.86) family.</text>
</comment>
<dbReference type="Pfam" id="PF01594">
    <property type="entry name" value="AI-2E_transport"/>
    <property type="match status" value="1"/>
</dbReference>
<feature type="transmembrane region" description="Helical" evidence="7">
    <location>
        <begin position="156"/>
        <end position="179"/>
    </location>
</feature>
<evidence type="ECO:0000256" key="4">
    <source>
        <dbReference type="ARBA" id="ARBA00022989"/>
    </source>
</evidence>
<keyword evidence="10" id="KW-1185">Reference proteome</keyword>
<reference evidence="9 10" key="1">
    <citation type="submission" date="2017-10" db="EMBL/GenBank/DDBJ databases">
        <title>The new phylogeny of genus Mycobacterium.</title>
        <authorList>
            <person name="Tortoli E."/>
            <person name="Trovato A."/>
            <person name="Cirillo D.M."/>
        </authorList>
    </citation>
    <scope>NUCLEOTIDE SEQUENCE [LARGE SCALE GENOMIC DNA]</scope>
    <source>
        <strain evidence="9 10">CCUG37673</strain>
    </source>
</reference>
<accession>A0A2A7NBN2</accession>
<feature type="compositionally biased region" description="Basic residues" evidence="6">
    <location>
        <begin position="368"/>
        <end position="383"/>
    </location>
</feature>
<evidence type="ECO:0000313" key="9">
    <source>
        <dbReference type="EMBL" id="PEG41117.1"/>
    </source>
</evidence>
<dbReference type="RefSeq" id="WP_097938839.1">
    <property type="nucleotide sequence ID" value="NZ_BLKS01000004.1"/>
</dbReference>
<keyword evidence="3 7" id="KW-0812">Transmembrane</keyword>
<protein>
    <submittedName>
        <fullName evidence="9">AI-2E family transporter</fullName>
    </submittedName>
</protein>
<dbReference type="InterPro" id="IPR002549">
    <property type="entry name" value="AI-2E-like"/>
</dbReference>
<dbReference type="PANTHER" id="PTHR21716:SF4">
    <property type="entry name" value="TRANSMEMBRANE PROTEIN 245"/>
    <property type="match status" value="1"/>
</dbReference>
<organism evidence="9 10">
    <name type="scientific">Mycolicibacterium agri</name>
    <name type="common">Mycobacterium agri</name>
    <dbReference type="NCBI Taxonomy" id="36811"/>
    <lineage>
        <taxon>Bacteria</taxon>
        <taxon>Bacillati</taxon>
        <taxon>Actinomycetota</taxon>
        <taxon>Actinomycetes</taxon>
        <taxon>Mycobacteriales</taxon>
        <taxon>Mycobacteriaceae</taxon>
        <taxon>Mycolicibacterium</taxon>
    </lineage>
</organism>
<reference evidence="8 11" key="2">
    <citation type="journal article" date="2019" name="Emerg. Microbes Infect.">
        <title>Comprehensive subspecies identification of 175 nontuberculous mycobacteria species based on 7547 genomic profiles.</title>
        <authorList>
            <person name="Matsumoto Y."/>
            <person name="Kinjo T."/>
            <person name="Motooka D."/>
            <person name="Nabeya D."/>
            <person name="Jung N."/>
            <person name="Uechi K."/>
            <person name="Horii T."/>
            <person name="Iida T."/>
            <person name="Fujita J."/>
            <person name="Nakamura S."/>
        </authorList>
    </citation>
    <scope>NUCLEOTIDE SEQUENCE [LARGE SCALE GENOMIC DNA]</scope>
    <source>
        <strain evidence="8 11">JCM 6377</strain>
    </source>
</reference>
<dbReference type="EMBL" id="PDCP01000007">
    <property type="protein sequence ID" value="PEG41117.1"/>
    <property type="molecule type" value="Genomic_DNA"/>
</dbReference>
<dbReference type="GO" id="GO:0016020">
    <property type="term" value="C:membrane"/>
    <property type="evidence" value="ECO:0007669"/>
    <property type="project" value="UniProtKB-SubCell"/>
</dbReference>
<dbReference type="Proteomes" id="UP000465302">
    <property type="component" value="Unassembled WGS sequence"/>
</dbReference>
<feature type="transmembrane region" description="Helical" evidence="7">
    <location>
        <begin position="12"/>
        <end position="28"/>
    </location>
</feature>
<reference evidence="8" key="3">
    <citation type="submission" date="2020-02" db="EMBL/GenBank/DDBJ databases">
        <authorList>
            <person name="Matsumoto Y."/>
            <person name="Motooka D."/>
            <person name="Nakamura S."/>
        </authorList>
    </citation>
    <scope>NUCLEOTIDE SEQUENCE</scope>
    <source>
        <strain evidence="8">JCM 6377</strain>
    </source>
</reference>
<feature type="transmembrane region" description="Helical" evidence="7">
    <location>
        <begin position="241"/>
        <end position="263"/>
    </location>
</feature>
<evidence type="ECO:0000256" key="1">
    <source>
        <dbReference type="ARBA" id="ARBA00004141"/>
    </source>
</evidence>
<feature type="transmembrane region" description="Helical" evidence="7">
    <location>
        <begin position="218"/>
        <end position="235"/>
    </location>
</feature>
<evidence type="ECO:0000313" key="8">
    <source>
        <dbReference type="EMBL" id="GFG55451.1"/>
    </source>
</evidence>
<evidence type="ECO:0000313" key="11">
    <source>
        <dbReference type="Proteomes" id="UP000465302"/>
    </source>
</evidence>
<feature type="transmembrane region" description="Helical" evidence="7">
    <location>
        <begin position="64"/>
        <end position="88"/>
    </location>
</feature>
<evidence type="ECO:0000256" key="6">
    <source>
        <dbReference type="SAM" id="MobiDB-lite"/>
    </source>
</evidence>
<evidence type="ECO:0000256" key="3">
    <source>
        <dbReference type="ARBA" id="ARBA00022692"/>
    </source>
</evidence>
<comment type="caution">
    <text evidence="9">The sequence shown here is derived from an EMBL/GenBank/DDBJ whole genome shotgun (WGS) entry which is preliminary data.</text>
</comment>
<evidence type="ECO:0000256" key="7">
    <source>
        <dbReference type="SAM" id="Phobius"/>
    </source>
</evidence>
<dbReference type="OrthoDB" id="5348369at2"/>
<gene>
    <name evidence="9" type="ORF">CQY20_05540</name>
    <name evidence="8" type="ORF">MAGR_68920</name>
</gene>
<feature type="compositionally biased region" description="Basic and acidic residues" evidence="6">
    <location>
        <begin position="395"/>
        <end position="410"/>
    </location>
</feature>
<feature type="transmembrane region" description="Helical" evidence="7">
    <location>
        <begin position="270"/>
        <end position="292"/>
    </location>
</feature>
<evidence type="ECO:0000313" key="10">
    <source>
        <dbReference type="Proteomes" id="UP000220914"/>
    </source>
</evidence>
<keyword evidence="4 7" id="KW-1133">Transmembrane helix</keyword>
<dbReference type="Proteomes" id="UP000220914">
    <property type="component" value="Unassembled WGS sequence"/>
</dbReference>
<feature type="transmembrane region" description="Helical" evidence="7">
    <location>
        <begin position="312"/>
        <end position="345"/>
    </location>
</feature>
<dbReference type="EMBL" id="BLKS01000004">
    <property type="protein sequence ID" value="GFG55451.1"/>
    <property type="molecule type" value="Genomic_DNA"/>
</dbReference>
<dbReference type="AlphaFoldDB" id="A0A2A7NBN2"/>
<name>A0A2A7NBN2_MYCAG</name>
<proteinExistence type="inferred from homology"/>
<comment type="subcellular location">
    <subcellularLocation>
        <location evidence="1">Membrane</location>
        <topology evidence="1">Multi-pass membrane protein</topology>
    </subcellularLocation>
</comment>
<dbReference type="PANTHER" id="PTHR21716">
    <property type="entry name" value="TRANSMEMBRANE PROTEIN"/>
    <property type="match status" value="1"/>
</dbReference>
<evidence type="ECO:0000256" key="5">
    <source>
        <dbReference type="ARBA" id="ARBA00023136"/>
    </source>
</evidence>
<keyword evidence="5 7" id="KW-0472">Membrane</keyword>